<keyword evidence="2" id="KW-0413">Isomerase</keyword>
<dbReference type="AlphaFoldDB" id="A0A7W5UDT2"/>
<accession>A0A7W5UDT2</accession>
<feature type="signal peptide" evidence="1">
    <location>
        <begin position="1"/>
        <end position="25"/>
    </location>
</feature>
<dbReference type="Proteomes" id="UP000541425">
    <property type="component" value="Unassembled WGS sequence"/>
</dbReference>
<evidence type="ECO:0000313" key="2">
    <source>
        <dbReference type="EMBL" id="MBB3702213.1"/>
    </source>
</evidence>
<feature type="chain" id="PRO_5030608280" evidence="1">
    <location>
        <begin position="26"/>
        <end position="618"/>
    </location>
</feature>
<gene>
    <name evidence="2" type="ORF">FHS60_000666</name>
</gene>
<reference evidence="2 3" key="1">
    <citation type="submission" date="2020-08" db="EMBL/GenBank/DDBJ databases">
        <title>Genomic Encyclopedia of Type Strains, Phase IV (KMG-IV): sequencing the most valuable type-strain genomes for metagenomic binning, comparative biology and taxonomic classification.</title>
        <authorList>
            <person name="Goeker M."/>
        </authorList>
    </citation>
    <scope>NUCLEOTIDE SEQUENCE [LARGE SCALE GENOMIC DNA]</scope>
    <source>
        <strain evidence="2 3">DSM 22548</strain>
    </source>
</reference>
<dbReference type="GO" id="GO:0016853">
    <property type="term" value="F:isomerase activity"/>
    <property type="evidence" value="ECO:0007669"/>
    <property type="project" value="UniProtKB-KW"/>
</dbReference>
<comment type="caution">
    <text evidence="2">The sequence shown here is derived from an EMBL/GenBank/DDBJ whole genome shotgun (WGS) entry which is preliminary data.</text>
</comment>
<dbReference type="RefSeq" id="WP_244957414.1">
    <property type="nucleotide sequence ID" value="NZ_JACICA010000002.1"/>
</dbReference>
<protein>
    <submittedName>
        <fullName evidence="2">Thiol-disulfide isomerase/thioredoxin</fullName>
    </submittedName>
</protein>
<name>A0A7W5UDT2_9BACT</name>
<evidence type="ECO:0000313" key="3">
    <source>
        <dbReference type="Proteomes" id="UP000541425"/>
    </source>
</evidence>
<dbReference type="EMBL" id="JACICA010000002">
    <property type="protein sequence ID" value="MBB3702213.1"/>
    <property type="molecule type" value="Genomic_DNA"/>
</dbReference>
<organism evidence="2 3">
    <name type="scientific">Alloprevotella rava</name>
    <dbReference type="NCBI Taxonomy" id="671218"/>
    <lineage>
        <taxon>Bacteria</taxon>
        <taxon>Pseudomonadati</taxon>
        <taxon>Bacteroidota</taxon>
        <taxon>Bacteroidia</taxon>
        <taxon>Bacteroidales</taxon>
        <taxon>Prevotellaceae</taxon>
        <taxon>Alloprevotella</taxon>
    </lineage>
</organism>
<sequence length="618" mass="68146">MQRKKLVSFLFCLALLCTGFMPAAAQSSNTLTYGAYESGPTTTWGTKRIENYGVAMLLKDPALVGLTITRLRIPFADDAENLSKGAVFLSKKLNVNNSQNVADVLVDSFAIQAGWVDVTLSQPYTITEEGIYAGYTFNVDKTSNNPIVTVNQPSEENLWVFTGRTFRVWKKKSAFLRKSLAMQVILTGAAPNAAGVSFADNITQLGAQPEVELSIHNHGTSAISSVDYTYEINGISNSAHQEFSTPIPVHFGRTANFNITLPQMTQKGICPLTVTINKVNNQANQGKLPSATQNMNVYTSIPKKRALVEEYTGTWCPWCPKGFVSMELLAKTLKEDFIGVAYHDRDPMAFSQDFPISIGGFPTASIDREEKNIDPFHGRSGSGFGMKTLVEQRNKRFTPMNISVKAYFTDEAETQIQAQSSTFSTRDLGYANYQVGYILVANGLTEAGDPYHQDGWGQRNNLVGEGSTFPEEEMKPFTNGSYLIKGLTFNFVACDRSSKHGIASSLPTKMTADVDYTHNYTFNLDKAKNPAKYPIYQNKKMLEVVAFIVDPTTNYVINACKTKVQSYATHTGVNDVTTAANETPVAYYSVDGKRLNAPQKGMNIVRLSNGISRKIFIK</sequence>
<evidence type="ECO:0000256" key="1">
    <source>
        <dbReference type="SAM" id="SignalP"/>
    </source>
</evidence>
<proteinExistence type="predicted"/>
<keyword evidence="1" id="KW-0732">Signal</keyword>